<gene>
    <name evidence="2" type="ORF">HG66A1_61460</name>
</gene>
<dbReference type="AlphaFoldDB" id="A0A517PY97"/>
<evidence type="ECO:0000313" key="3">
    <source>
        <dbReference type="Proteomes" id="UP000320421"/>
    </source>
</evidence>
<organism evidence="2 3">
    <name type="scientific">Gimesia chilikensis</name>
    <dbReference type="NCBI Taxonomy" id="2605989"/>
    <lineage>
        <taxon>Bacteria</taxon>
        <taxon>Pseudomonadati</taxon>
        <taxon>Planctomycetota</taxon>
        <taxon>Planctomycetia</taxon>
        <taxon>Planctomycetales</taxon>
        <taxon>Planctomycetaceae</taxon>
        <taxon>Gimesia</taxon>
    </lineage>
</organism>
<name>A0A517PY97_9PLAN</name>
<protein>
    <submittedName>
        <fullName evidence="2">Uncharacterized protein</fullName>
    </submittedName>
</protein>
<evidence type="ECO:0000256" key="1">
    <source>
        <dbReference type="SAM" id="Phobius"/>
    </source>
</evidence>
<evidence type="ECO:0000313" key="2">
    <source>
        <dbReference type="EMBL" id="QDT24314.1"/>
    </source>
</evidence>
<reference evidence="2 3" key="1">
    <citation type="submission" date="2019-02" db="EMBL/GenBank/DDBJ databases">
        <title>Deep-cultivation of Planctomycetes and their phenomic and genomic characterization uncovers novel biology.</title>
        <authorList>
            <person name="Wiegand S."/>
            <person name="Jogler M."/>
            <person name="Boedeker C."/>
            <person name="Pinto D."/>
            <person name="Vollmers J."/>
            <person name="Rivas-Marin E."/>
            <person name="Kohn T."/>
            <person name="Peeters S.H."/>
            <person name="Heuer A."/>
            <person name="Rast P."/>
            <person name="Oberbeckmann S."/>
            <person name="Bunk B."/>
            <person name="Jeske O."/>
            <person name="Meyerdierks A."/>
            <person name="Storesund J.E."/>
            <person name="Kallscheuer N."/>
            <person name="Luecker S."/>
            <person name="Lage O.M."/>
            <person name="Pohl T."/>
            <person name="Merkel B.J."/>
            <person name="Hornburger P."/>
            <person name="Mueller R.-W."/>
            <person name="Bruemmer F."/>
            <person name="Labrenz M."/>
            <person name="Spormann A.M."/>
            <person name="Op den Camp H."/>
            <person name="Overmann J."/>
            <person name="Amann R."/>
            <person name="Jetten M.S.M."/>
            <person name="Mascher T."/>
            <person name="Medema M.H."/>
            <person name="Devos D.P."/>
            <person name="Kaster A.-K."/>
            <person name="Ovreas L."/>
            <person name="Rohde M."/>
            <person name="Galperin M.Y."/>
            <person name="Jogler C."/>
        </authorList>
    </citation>
    <scope>NUCLEOTIDE SEQUENCE [LARGE SCALE GENOMIC DNA]</scope>
    <source>
        <strain evidence="2 3">HG66A1</strain>
    </source>
</reference>
<dbReference type="EMBL" id="CP036266">
    <property type="protein sequence ID" value="QDT24314.1"/>
    <property type="molecule type" value="Genomic_DNA"/>
</dbReference>
<sequence>MGYHLMFQQMYPQVRNCDPRAYFRAKLTNHRKALEVLLTEEEYLEECQRIFKEIIDPDKRDLIMNLILLFFIFAGVTGIAYGFYTQNWGFICLVPSTLVSLWFLRGQRRYYYWLNSLTFHQRAEIIDYLRSSHLIDDTEQNQMRSRLESRQ</sequence>
<proteinExistence type="predicted"/>
<keyword evidence="3" id="KW-1185">Reference proteome</keyword>
<keyword evidence="1" id="KW-0812">Transmembrane</keyword>
<feature type="transmembrane region" description="Helical" evidence="1">
    <location>
        <begin position="87"/>
        <end position="104"/>
    </location>
</feature>
<dbReference type="Proteomes" id="UP000320421">
    <property type="component" value="Chromosome"/>
</dbReference>
<feature type="transmembrane region" description="Helical" evidence="1">
    <location>
        <begin position="62"/>
        <end position="81"/>
    </location>
</feature>
<accession>A0A517PY97</accession>
<keyword evidence="1" id="KW-0472">Membrane</keyword>
<keyword evidence="1" id="KW-1133">Transmembrane helix</keyword>